<comment type="caution">
    <text evidence="1">The sequence shown here is derived from an EMBL/GenBank/DDBJ whole genome shotgun (WGS) entry which is preliminary data.</text>
</comment>
<proteinExistence type="predicted"/>
<evidence type="ECO:0000313" key="1">
    <source>
        <dbReference type="EMBL" id="KAK5888895.1"/>
    </source>
</evidence>
<dbReference type="Proteomes" id="UP001335648">
    <property type="component" value="Unassembled WGS sequence"/>
</dbReference>
<accession>A0AAN8BP73</accession>
<organism evidence="1 2">
    <name type="scientific">Champsocephalus esox</name>
    <name type="common">pike icefish</name>
    <dbReference type="NCBI Taxonomy" id="159716"/>
    <lineage>
        <taxon>Eukaryota</taxon>
        <taxon>Metazoa</taxon>
        <taxon>Chordata</taxon>
        <taxon>Craniata</taxon>
        <taxon>Vertebrata</taxon>
        <taxon>Euteleostomi</taxon>
        <taxon>Actinopterygii</taxon>
        <taxon>Neopterygii</taxon>
        <taxon>Teleostei</taxon>
        <taxon>Neoteleostei</taxon>
        <taxon>Acanthomorphata</taxon>
        <taxon>Eupercaria</taxon>
        <taxon>Perciformes</taxon>
        <taxon>Notothenioidei</taxon>
        <taxon>Channichthyidae</taxon>
        <taxon>Champsocephalus</taxon>
    </lineage>
</organism>
<dbReference type="EMBL" id="JAULUE010002057">
    <property type="protein sequence ID" value="KAK5888895.1"/>
    <property type="molecule type" value="Genomic_DNA"/>
</dbReference>
<name>A0AAN8BP73_9TELE</name>
<reference evidence="1 2" key="1">
    <citation type="journal article" date="2023" name="Mol. Biol. Evol.">
        <title>Genomics of Secondarily Temperate Adaptation in the Only Non-Antarctic Icefish.</title>
        <authorList>
            <person name="Rivera-Colon A.G."/>
            <person name="Rayamajhi N."/>
            <person name="Minhas B.F."/>
            <person name="Madrigal G."/>
            <person name="Bilyk K.T."/>
            <person name="Yoon V."/>
            <person name="Hune M."/>
            <person name="Gregory S."/>
            <person name="Cheng C.H.C."/>
            <person name="Catchen J.M."/>
        </authorList>
    </citation>
    <scope>NUCLEOTIDE SEQUENCE [LARGE SCALE GENOMIC DNA]</scope>
    <source>
        <strain evidence="1">JC2023a</strain>
    </source>
</reference>
<protein>
    <submittedName>
        <fullName evidence="1">Uncharacterized protein</fullName>
    </submittedName>
</protein>
<keyword evidence="2" id="KW-1185">Reference proteome</keyword>
<sequence>MQEKSIRNTEPAQQSGVSCVSLRPRAADLQRTGPVWPSQLQPLPLRLDLSPNLHWLCVVLLKEIPPQIIPDC</sequence>
<evidence type="ECO:0000313" key="2">
    <source>
        <dbReference type="Proteomes" id="UP001335648"/>
    </source>
</evidence>
<dbReference type="AlphaFoldDB" id="A0AAN8BP73"/>
<gene>
    <name evidence="1" type="ORF">CesoFtcFv8_014947</name>
</gene>